<gene>
    <name evidence="1" type="ORF">RWE15_19175</name>
</gene>
<organism evidence="1 2">
    <name type="scientific">Tigheibacillus halophilus</name>
    <dbReference type="NCBI Taxonomy" id="361280"/>
    <lineage>
        <taxon>Bacteria</taxon>
        <taxon>Bacillati</taxon>
        <taxon>Bacillota</taxon>
        <taxon>Bacilli</taxon>
        <taxon>Bacillales</taxon>
        <taxon>Bacillaceae</taxon>
        <taxon>Tigheibacillus</taxon>
    </lineage>
</organism>
<dbReference type="EMBL" id="JAWDIP010000004">
    <property type="protein sequence ID" value="MDY0396097.1"/>
    <property type="molecule type" value="Genomic_DNA"/>
</dbReference>
<protein>
    <submittedName>
        <fullName evidence="1">Uncharacterized protein</fullName>
    </submittedName>
</protein>
<dbReference type="RefSeq" id="WP_390352633.1">
    <property type="nucleotide sequence ID" value="NZ_JBHUIZ010000003.1"/>
</dbReference>
<comment type="caution">
    <text evidence="1">The sequence shown here is derived from an EMBL/GenBank/DDBJ whole genome shotgun (WGS) entry which is preliminary data.</text>
</comment>
<name>A0ABU5CBQ3_9BACI</name>
<sequence length="84" mass="9895">MGYILPIRFEQYENYQQCISNRTKDKYPIEKPFKTILETQYEEVKGAVPEQRKNHSEALDRHNQQISQSYAQFTGKGIHFSGIV</sequence>
<dbReference type="Proteomes" id="UP001281447">
    <property type="component" value="Unassembled WGS sequence"/>
</dbReference>
<proteinExistence type="predicted"/>
<evidence type="ECO:0000313" key="2">
    <source>
        <dbReference type="Proteomes" id="UP001281447"/>
    </source>
</evidence>
<keyword evidence="2" id="KW-1185">Reference proteome</keyword>
<reference evidence="1 2" key="1">
    <citation type="submission" date="2023-10" db="EMBL/GenBank/DDBJ databases">
        <title>Virgibacillus halophilus 5B73C genome.</title>
        <authorList>
            <person name="Miliotis G."/>
            <person name="Sengupta P."/>
            <person name="Hameed A."/>
            <person name="Chuvochina M."/>
            <person name="Mcdonagh F."/>
            <person name="Simpson A.C."/>
            <person name="Singh N.K."/>
            <person name="Rekha P.D."/>
            <person name="Raman K."/>
            <person name="Hugenholtz P."/>
            <person name="Venkateswaran K."/>
        </authorList>
    </citation>
    <scope>NUCLEOTIDE SEQUENCE [LARGE SCALE GENOMIC DNA]</scope>
    <source>
        <strain evidence="1 2">5B73C</strain>
    </source>
</reference>
<accession>A0ABU5CBQ3</accession>
<evidence type="ECO:0000313" key="1">
    <source>
        <dbReference type="EMBL" id="MDY0396097.1"/>
    </source>
</evidence>